<dbReference type="EMBL" id="WUYX01000044">
    <property type="protein sequence ID" value="MXV63294.1"/>
    <property type="molecule type" value="Genomic_DNA"/>
</dbReference>
<accession>A0A6B0VP56</accession>
<sequence length="77" mass="8346">MSEFVRASQLYLVESRTPIAHPAHQATDDDVARALEQREVRADGGQSSSGTERTAEATLHTNIGRDGVIVECRPVGQ</sequence>
<evidence type="ECO:0000313" key="3">
    <source>
        <dbReference type="Proteomes" id="UP000434101"/>
    </source>
</evidence>
<dbReference type="Proteomes" id="UP000434101">
    <property type="component" value="Unassembled WGS sequence"/>
</dbReference>
<keyword evidence="3" id="KW-1185">Reference proteome</keyword>
<evidence type="ECO:0000256" key="1">
    <source>
        <dbReference type="SAM" id="MobiDB-lite"/>
    </source>
</evidence>
<feature type="region of interest" description="Disordered" evidence="1">
    <location>
        <begin position="39"/>
        <end position="62"/>
    </location>
</feature>
<reference evidence="2 3" key="1">
    <citation type="submission" date="2020-01" db="EMBL/GenBank/DDBJ databases">
        <title>Natronorubrum sp. JWXQ-INN 674 isolated from Inner Mongolia Autonomous Region of China.</title>
        <authorList>
            <person name="Xue Q."/>
        </authorList>
    </citation>
    <scope>NUCLEOTIDE SEQUENCE [LARGE SCALE GENOMIC DNA]</scope>
    <source>
        <strain evidence="2 3">JWXQ-INN-674</strain>
    </source>
</reference>
<name>A0A6B0VP56_9EURY</name>
<protein>
    <submittedName>
        <fullName evidence="2">Uncharacterized protein</fullName>
    </submittedName>
</protein>
<organism evidence="2 3">
    <name type="scientific">Natronorubrum halalkaliphilum</name>
    <dbReference type="NCBI Taxonomy" id="2691917"/>
    <lineage>
        <taxon>Archaea</taxon>
        <taxon>Methanobacteriati</taxon>
        <taxon>Methanobacteriota</taxon>
        <taxon>Stenosarchaea group</taxon>
        <taxon>Halobacteria</taxon>
        <taxon>Halobacteriales</taxon>
        <taxon>Natrialbaceae</taxon>
        <taxon>Natronorubrum</taxon>
    </lineage>
</organism>
<comment type="caution">
    <text evidence="2">The sequence shown here is derived from an EMBL/GenBank/DDBJ whole genome shotgun (WGS) entry which is preliminary data.</text>
</comment>
<evidence type="ECO:0000313" key="2">
    <source>
        <dbReference type="EMBL" id="MXV63294.1"/>
    </source>
</evidence>
<feature type="non-terminal residue" evidence="2">
    <location>
        <position position="77"/>
    </location>
</feature>
<dbReference type="AlphaFoldDB" id="A0A6B0VP56"/>
<proteinExistence type="predicted"/>
<gene>
    <name evidence="2" type="ORF">GS429_14710</name>
</gene>